<feature type="domain" description="HTH cro/C1-type" evidence="1">
    <location>
        <begin position="16"/>
        <end position="71"/>
    </location>
</feature>
<evidence type="ECO:0000313" key="2">
    <source>
        <dbReference type="EMBL" id="SEM74689.1"/>
    </source>
</evidence>
<dbReference type="SMART" id="SM00530">
    <property type="entry name" value="HTH_XRE"/>
    <property type="match status" value="1"/>
</dbReference>
<name>A0A1H8AXW3_9SPHI</name>
<dbReference type="InterPro" id="IPR001387">
    <property type="entry name" value="Cro/C1-type_HTH"/>
</dbReference>
<dbReference type="SUPFAM" id="SSF47413">
    <property type="entry name" value="lambda repressor-like DNA-binding domains"/>
    <property type="match status" value="1"/>
</dbReference>
<evidence type="ECO:0000259" key="1">
    <source>
        <dbReference type="PROSITE" id="PS50943"/>
    </source>
</evidence>
<dbReference type="CDD" id="cd00093">
    <property type="entry name" value="HTH_XRE"/>
    <property type="match status" value="1"/>
</dbReference>
<dbReference type="RefSeq" id="WP_091207600.1">
    <property type="nucleotide sequence ID" value="NZ_FOCL01000001.1"/>
</dbReference>
<keyword evidence="3" id="KW-1185">Reference proteome</keyword>
<protein>
    <submittedName>
        <fullName evidence="2">Helix-turn-helix domain-containing protein</fullName>
    </submittedName>
</protein>
<dbReference type="OrthoDB" id="2902336at2"/>
<dbReference type="AlphaFoldDB" id="A0A1H8AXW3"/>
<dbReference type="Gene3D" id="1.10.260.40">
    <property type="entry name" value="lambda repressor-like DNA-binding domains"/>
    <property type="match status" value="1"/>
</dbReference>
<dbReference type="Pfam" id="PF01381">
    <property type="entry name" value="HTH_3"/>
    <property type="match status" value="1"/>
</dbReference>
<proteinExistence type="predicted"/>
<dbReference type="GO" id="GO:0003677">
    <property type="term" value="F:DNA binding"/>
    <property type="evidence" value="ECO:0007669"/>
    <property type="project" value="InterPro"/>
</dbReference>
<accession>A0A1H8AXW3</accession>
<sequence>MDLDIENIKKEFAKNLASVRKKKKLTQDTLGIKCGFADGSQISQWERGLYDLQLSRIILLAKALEVDPKELLNFTI</sequence>
<dbReference type="InterPro" id="IPR010982">
    <property type="entry name" value="Lambda_DNA-bd_dom_sf"/>
</dbReference>
<dbReference type="PROSITE" id="PS50943">
    <property type="entry name" value="HTH_CROC1"/>
    <property type="match status" value="1"/>
</dbReference>
<dbReference type="EMBL" id="FOCL01000001">
    <property type="protein sequence ID" value="SEM74689.1"/>
    <property type="molecule type" value="Genomic_DNA"/>
</dbReference>
<organism evidence="2 3">
    <name type="scientific">Mucilaginibacter gossypiicola</name>
    <dbReference type="NCBI Taxonomy" id="551995"/>
    <lineage>
        <taxon>Bacteria</taxon>
        <taxon>Pseudomonadati</taxon>
        <taxon>Bacteroidota</taxon>
        <taxon>Sphingobacteriia</taxon>
        <taxon>Sphingobacteriales</taxon>
        <taxon>Sphingobacteriaceae</taxon>
        <taxon>Mucilaginibacter</taxon>
    </lineage>
</organism>
<reference evidence="3" key="1">
    <citation type="submission" date="2016-10" db="EMBL/GenBank/DDBJ databases">
        <authorList>
            <person name="Varghese N."/>
            <person name="Submissions S."/>
        </authorList>
    </citation>
    <scope>NUCLEOTIDE SEQUENCE [LARGE SCALE GENOMIC DNA]</scope>
    <source>
        <strain evidence="3">Gh-48</strain>
    </source>
</reference>
<evidence type="ECO:0000313" key="3">
    <source>
        <dbReference type="Proteomes" id="UP000198942"/>
    </source>
</evidence>
<dbReference type="Proteomes" id="UP000198942">
    <property type="component" value="Unassembled WGS sequence"/>
</dbReference>
<gene>
    <name evidence="2" type="ORF">SAMN05192574_101681</name>
</gene>